<proteinExistence type="predicted"/>
<accession>A0A016VBM1</accession>
<sequence>MVFIESLTNDEPTRFSGDHGSLWYRMESDFDSDLSLTGAETVMDAENVEDVGRNDGEARAGDEEADPTCREVH</sequence>
<feature type="compositionally biased region" description="Basic and acidic residues" evidence="1">
    <location>
        <begin position="50"/>
        <end position="73"/>
    </location>
</feature>
<evidence type="ECO:0000313" key="2">
    <source>
        <dbReference type="EMBL" id="EYC24656.1"/>
    </source>
</evidence>
<reference evidence="3" key="1">
    <citation type="journal article" date="2015" name="Nat. Genet.">
        <title>The genome and transcriptome of the zoonotic hookworm Ancylostoma ceylanicum identify infection-specific gene families.</title>
        <authorList>
            <person name="Schwarz E.M."/>
            <person name="Hu Y."/>
            <person name="Antoshechkin I."/>
            <person name="Miller M.M."/>
            <person name="Sternberg P.W."/>
            <person name="Aroian R.V."/>
        </authorList>
    </citation>
    <scope>NUCLEOTIDE SEQUENCE</scope>
    <source>
        <strain evidence="3">HY135</strain>
    </source>
</reference>
<evidence type="ECO:0000313" key="3">
    <source>
        <dbReference type="Proteomes" id="UP000024635"/>
    </source>
</evidence>
<keyword evidence="3" id="KW-1185">Reference proteome</keyword>
<organism evidence="2 3">
    <name type="scientific">Ancylostoma ceylanicum</name>
    <dbReference type="NCBI Taxonomy" id="53326"/>
    <lineage>
        <taxon>Eukaryota</taxon>
        <taxon>Metazoa</taxon>
        <taxon>Ecdysozoa</taxon>
        <taxon>Nematoda</taxon>
        <taxon>Chromadorea</taxon>
        <taxon>Rhabditida</taxon>
        <taxon>Rhabditina</taxon>
        <taxon>Rhabditomorpha</taxon>
        <taxon>Strongyloidea</taxon>
        <taxon>Ancylostomatidae</taxon>
        <taxon>Ancylostomatinae</taxon>
        <taxon>Ancylostoma</taxon>
    </lineage>
</organism>
<name>A0A016VBM1_9BILA</name>
<dbReference type="EMBL" id="JARK01001349">
    <property type="protein sequence ID" value="EYC24656.1"/>
    <property type="molecule type" value="Genomic_DNA"/>
</dbReference>
<gene>
    <name evidence="2" type="primary">Acey_s0013.g2034</name>
    <name evidence="2" type="ORF">Y032_0013g2034</name>
</gene>
<evidence type="ECO:0000256" key="1">
    <source>
        <dbReference type="SAM" id="MobiDB-lite"/>
    </source>
</evidence>
<dbReference type="AlphaFoldDB" id="A0A016VBM1"/>
<comment type="caution">
    <text evidence="2">The sequence shown here is derived from an EMBL/GenBank/DDBJ whole genome shotgun (WGS) entry which is preliminary data.</text>
</comment>
<protein>
    <submittedName>
        <fullName evidence="2">Uncharacterized protein</fullName>
    </submittedName>
</protein>
<dbReference type="Proteomes" id="UP000024635">
    <property type="component" value="Unassembled WGS sequence"/>
</dbReference>
<feature type="region of interest" description="Disordered" evidence="1">
    <location>
        <begin position="46"/>
        <end position="73"/>
    </location>
</feature>